<gene>
    <name evidence="6" type="ORF">PCAL00307_LOCUS7194</name>
    <name evidence="7" type="ORF">PECAL_2P25610</name>
</gene>
<dbReference type="Pfam" id="PF13370">
    <property type="entry name" value="Fer4_13"/>
    <property type="match status" value="1"/>
</dbReference>
<feature type="region of interest" description="Disordered" evidence="4">
    <location>
        <begin position="203"/>
        <end position="232"/>
    </location>
</feature>
<evidence type="ECO:0000256" key="3">
    <source>
        <dbReference type="ARBA" id="ARBA00023014"/>
    </source>
</evidence>
<evidence type="ECO:0000256" key="1">
    <source>
        <dbReference type="ARBA" id="ARBA00022723"/>
    </source>
</evidence>
<accession>A0A7S4E5I1</accession>
<dbReference type="Proteomes" id="UP000789595">
    <property type="component" value="Unassembled WGS sequence"/>
</dbReference>
<evidence type="ECO:0000256" key="2">
    <source>
        <dbReference type="ARBA" id="ARBA00023004"/>
    </source>
</evidence>
<keyword evidence="8" id="KW-1185">Reference proteome</keyword>
<organism evidence="6">
    <name type="scientific">Pelagomonas calceolata</name>
    <dbReference type="NCBI Taxonomy" id="35677"/>
    <lineage>
        <taxon>Eukaryota</taxon>
        <taxon>Sar</taxon>
        <taxon>Stramenopiles</taxon>
        <taxon>Ochrophyta</taxon>
        <taxon>Pelagophyceae</taxon>
        <taxon>Pelagomonadales</taxon>
        <taxon>Pelagomonadaceae</taxon>
        <taxon>Pelagomonas</taxon>
    </lineage>
</organism>
<dbReference type="EMBL" id="HBIW01008477">
    <property type="protein sequence ID" value="CAE0691758.1"/>
    <property type="molecule type" value="Transcribed_RNA"/>
</dbReference>
<evidence type="ECO:0000313" key="8">
    <source>
        <dbReference type="Proteomes" id="UP000789595"/>
    </source>
</evidence>
<dbReference type="InterPro" id="IPR017896">
    <property type="entry name" value="4Fe4S_Fe-S-bd"/>
</dbReference>
<dbReference type="PROSITE" id="PS51379">
    <property type="entry name" value="4FE4S_FER_2"/>
    <property type="match status" value="1"/>
</dbReference>
<dbReference type="PANTHER" id="PTHR44579">
    <property type="entry name" value="OS01G0730500 PROTEIN"/>
    <property type="match status" value="1"/>
</dbReference>
<evidence type="ECO:0000259" key="5">
    <source>
        <dbReference type="PROSITE" id="PS51379"/>
    </source>
</evidence>
<protein>
    <recommendedName>
        <fullName evidence="5">4Fe-4S ferredoxin-type domain-containing protein</fullName>
    </recommendedName>
</protein>
<keyword evidence="1" id="KW-0479">Metal-binding</keyword>
<keyword evidence="2" id="KW-0408">Iron</keyword>
<proteinExistence type="predicted"/>
<evidence type="ECO:0000313" key="6">
    <source>
        <dbReference type="EMBL" id="CAE0691758.1"/>
    </source>
</evidence>
<dbReference type="InterPro" id="IPR001080">
    <property type="entry name" value="3Fe4S_ferredoxin"/>
</dbReference>
<reference evidence="6" key="1">
    <citation type="submission" date="2021-01" db="EMBL/GenBank/DDBJ databases">
        <authorList>
            <person name="Corre E."/>
            <person name="Pelletier E."/>
            <person name="Niang G."/>
            <person name="Scheremetjew M."/>
            <person name="Finn R."/>
            <person name="Kale V."/>
            <person name="Holt S."/>
            <person name="Cochrane G."/>
            <person name="Meng A."/>
            <person name="Brown T."/>
            <person name="Cohen L."/>
        </authorList>
    </citation>
    <scope>NUCLEOTIDE SEQUENCE</scope>
    <source>
        <strain evidence="6">CCMP1756</strain>
    </source>
</reference>
<evidence type="ECO:0000256" key="4">
    <source>
        <dbReference type="SAM" id="MobiDB-lite"/>
    </source>
</evidence>
<name>A0A7S4E5I1_9STRA</name>
<dbReference type="GO" id="GO:0051536">
    <property type="term" value="F:iron-sulfur cluster binding"/>
    <property type="evidence" value="ECO:0007669"/>
    <property type="project" value="UniProtKB-KW"/>
</dbReference>
<sequence length="519" mass="56582">MKIGRRRNRLLEFAGAYLVASAHGWLAPAIRVSSRHRWDASCDRRRHRVQHRLHSLPPGVTDPQENLPSGWEVWDEGGTYTYYNVIEDGYEKPTTVHPFYGDVRTAEAIAADVALEALVAGAEAPFLPLDGPDEGVTPALGGRVDGALPEATPGAWDAPADSYKPPLGDRVDAALDALAADPEPYTPQLGGRVDAALDALTTWEDSSPSEASWDTEWASSEAPSEAPPDASASRALDLFASALTDEQLGEAGLDEPRVIGLDGRPLDADDAADNAPTAAVDVEDFLDFIEEQEEEEIEFYDERLGVVPSHELIEVDEDGDPITETARMTYVDEATCVGCTLCAGIAPSTFQMTDDHGRARVFNQEGEDEETITEAISTCPVSCIHFVPWDELVRLEQERAEVMTAYNFKSRLVGNDGFLYAEGGGQSQDISTNSMLRCNNCPSNECEDCPMFGVGDRVNGKACGNCPTNGCLGCPLATEYPEFSKIRARRDRKRRNLIRQRKEEAAERLGLTSGAEREL</sequence>
<dbReference type="AlphaFoldDB" id="A0A7S4E5I1"/>
<feature type="compositionally biased region" description="Polar residues" evidence="4">
    <location>
        <begin position="203"/>
        <end position="212"/>
    </location>
</feature>
<dbReference type="GO" id="GO:0005506">
    <property type="term" value="F:iron ion binding"/>
    <property type="evidence" value="ECO:0007669"/>
    <property type="project" value="InterPro"/>
</dbReference>
<keyword evidence="3" id="KW-0411">Iron-sulfur</keyword>
<dbReference type="PANTHER" id="PTHR44579:SF2">
    <property type="entry name" value="OS01G0730500 PROTEIN"/>
    <property type="match status" value="1"/>
</dbReference>
<evidence type="ECO:0000313" key="7">
    <source>
        <dbReference type="EMBL" id="CAH0369439.1"/>
    </source>
</evidence>
<dbReference type="OrthoDB" id="376357at2759"/>
<dbReference type="PRINTS" id="PR00352">
    <property type="entry name" value="3FE4SFRDOXIN"/>
</dbReference>
<dbReference type="SUPFAM" id="SSF54862">
    <property type="entry name" value="4Fe-4S ferredoxins"/>
    <property type="match status" value="1"/>
</dbReference>
<dbReference type="EMBL" id="CAKKNE010000002">
    <property type="protein sequence ID" value="CAH0369439.1"/>
    <property type="molecule type" value="Genomic_DNA"/>
</dbReference>
<dbReference type="Gene3D" id="3.30.70.20">
    <property type="match status" value="1"/>
</dbReference>
<feature type="compositionally biased region" description="Low complexity" evidence="4">
    <location>
        <begin position="216"/>
        <end position="232"/>
    </location>
</feature>
<feature type="domain" description="4Fe-4S ferredoxin-type" evidence="5">
    <location>
        <begin position="327"/>
        <end position="355"/>
    </location>
</feature>
<dbReference type="GO" id="GO:0009055">
    <property type="term" value="F:electron transfer activity"/>
    <property type="evidence" value="ECO:0007669"/>
    <property type="project" value="InterPro"/>
</dbReference>
<reference evidence="7" key="2">
    <citation type="submission" date="2021-11" db="EMBL/GenBank/DDBJ databases">
        <authorList>
            <consortium name="Genoscope - CEA"/>
            <person name="William W."/>
        </authorList>
    </citation>
    <scope>NUCLEOTIDE SEQUENCE</scope>
</reference>